<dbReference type="AlphaFoldDB" id="A0AAV7SJU4"/>
<evidence type="ECO:0000313" key="3">
    <source>
        <dbReference type="Proteomes" id="UP001066276"/>
    </source>
</evidence>
<sequence length="272" mass="27756">MSTISFTSAGRRGGRALRSSPAPTRQPDRPQQRLSLLSTFRLLTSGVCSQASSRLTSAASEHATCSALADQALPPPPELQFSSTGCSRHPREPTPVLGRSPVQAPPHPSIGAPAPRCRPPLPKYATQTPAAGTSTMFRGSPPSVGAQPICPAHSLNRGPHVLPASSASASITSDPEPPPGYTSPRAPLSGSLGAASTPQHRPDPPSSSNNVRTLPRSVAAPAQAPPPALVPGSSHGTSTSEPRQAPPSDPPPGRAVLQLLTGNGICESRASA</sequence>
<keyword evidence="3" id="KW-1185">Reference proteome</keyword>
<accession>A0AAV7SJU4</accession>
<dbReference type="EMBL" id="JANPWB010000008">
    <property type="protein sequence ID" value="KAJ1164306.1"/>
    <property type="molecule type" value="Genomic_DNA"/>
</dbReference>
<feature type="region of interest" description="Disordered" evidence="1">
    <location>
        <begin position="1"/>
        <end position="32"/>
    </location>
</feature>
<reference evidence="2" key="1">
    <citation type="journal article" date="2022" name="bioRxiv">
        <title>Sequencing and chromosome-scale assembly of the giantPleurodeles waltlgenome.</title>
        <authorList>
            <person name="Brown T."/>
            <person name="Elewa A."/>
            <person name="Iarovenko S."/>
            <person name="Subramanian E."/>
            <person name="Araus A.J."/>
            <person name="Petzold A."/>
            <person name="Susuki M."/>
            <person name="Suzuki K.-i.T."/>
            <person name="Hayashi T."/>
            <person name="Toyoda A."/>
            <person name="Oliveira C."/>
            <person name="Osipova E."/>
            <person name="Leigh N.D."/>
            <person name="Simon A."/>
            <person name="Yun M.H."/>
        </authorList>
    </citation>
    <scope>NUCLEOTIDE SEQUENCE</scope>
    <source>
        <strain evidence="2">20211129_DDA</strain>
        <tissue evidence="2">Liver</tissue>
    </source>
</reference>
<evidence type="ECO:0000313" key="2">
    <source>
        <dbReference type="EMBL" id="KAJ1164306.1"/>
    </source>
</evidence>
<feature type="region of interest" description="Disordered" evidence="1">
    <location>
        <begin position="70"/>
        <end position="272"/>
    </location>
</feature>
<feature type="compositionally biased region" description="Polar residues" evidence="1">
    <location>
        <begin position="125"/>
        <end position="137"/>
    </location>
</feature>
<dbReference type="Proteomes" id="UP001066276">
    <property type="component" value="Chromosome 4_2"/>
</dbReference>
<comment type="caution">
    <text evidence="2">The sequence shown here is derived from an EMBL/GenBank/DDBJ whole genome shotgun (WGS) entry which is preliminary data.</text>
</comment>
<proteinExistence type="predicted"/>
<evidence type="ECO:0000256" key="1">
    <source>
        <dbReference type="SAM" id="MobiDB-lite"/>
    </source>
</evidence>
<protein>
    <submittedName>
        <fullName evidence="2">Uncharacterized protein</fullName>
    </submittedName>
</protein>
<organism evidence="2 3">
    <name type="scientific">Pleurodeles waltl</name>
    <name type="common">Iberian ribbed newt</name>
    <dbReference type="NCBI Taxonomy" id="8319"/>
    <lineage>
        <taxon>Eukaryota</taxon>
        <taxon>Metazoa</taxon>
        <taxon>Chordata</taxon>
        <taxon>Craniata</taxon>
        <taxon>Vertebrata</taxon>
        <taxon>Euteleostomi</taxon>
        <taxon>Amphibia</taxon>
        <taxon>Batrachia</taxon>
        <taxon>Caudata</taxon>
        <taxon>Salamandroidea</taxon>
        <taxon>Salamandridae</taxon>
        <taxon>Pleurodelinae</taxon>
        <taxon>Pleurodeles</taxon>
    </lineage>
</organism>
<feature type="compositionally biased region" description="Pro residues" evidence="1">
    <location>
        <begin position="244"/>
        <end position="253"/>
    </location>
</feature>
<name>A0AAV7SJU4_PLEWA</name>
<gene>
    <name evidence="2" type="ORF">NDU88_004751</name>
</gene>